<dbReference type="PANTHER" id="PTHR43245:SF55">
    <property type="entry name" value="NAD(P)-BINDING DOMAIN-CONTAINING PROTEIN"/>
    <property type="match status" value="1"/>
</dbReference>
<dbReference type="EMBL" id="JAJIRN010000004">
    <property type="protein sequence ID" value="MCV2368249.1"/>
    <property type="molecule type" value="Genomic_DNA"/>
</dbReference>
<dbReference type="NCBIfam" id="NF047837">
    <property type="entry name" value="UDPAcbARedWbcJ"/>
    <property type="match status" value="1"/>
</dbReference>
<accession>A0ABT2YDX3</accession>
<dbReference type="InterPro" id="IPR011051">
    <property type="entry name" value="RmlC_Cupin_sf"/>
</dbReference>
<dbReference type="RefSeq" id="WP_263570859.1">
    <property type="nucleotide sequence ID" value="NZ_JAJIRN010000004.1"/>
</dbReference>
<evidence type="ECO:0000313" key="4">
    <source>
        <dbReference type="Proteomes" id="UP001209701"/>
    </source>
</evidence>
<proteinExistence type="predicted"/>
<dbReference type="Proteomes" id="UP001209701">
    <property type="component" value="Unassembled WGS sequence"/>
</dbReference>
<dbReference type="InterPro" id="IPR014710">
    <property type="entry name" value="RmlC-like_jellyroll"/>
</dbReference>
<evidence type="ECO:0000313" key="3">
    <source>
        <dbReference type="EMBL" id="MCV2368249.1"/>
    </source>
</evidence>
<dbReference type="Gene3D" id="2.60.120.10">
    <property type="entry name" value="Jelly Rolls"/>
    <property type="match status" value="1"/>
</dbReference>
<dbReference type="InterPro" id="IPR001509">
    <property type="entry name" value="Epimerase_deHydtase"/>
</dbReference>
<dbReference type="InterPro" id="IPR050177">
    <property type="entry name" value="Lipid_A_modif_metabolic_enz"/>
</dbReference>
<organism evidence="3 4">
    <name type="scientific">Roseateles oligotrophus</name>
    <dbReference type="NCBI Taxonomy" id="1769250"/>
    <lineage>
        <taxon>Bacteria</taxon>
        <taxon>Pseudomonadati</taxon>
        <taxon>Pseudomonadota</taxon>
        <taxon>Betaproteobacteria</taxon>
        <taxon>Burkholderiales</taxon>
        <taxon>Sphaerotilaceae</taxon>
        <taxon>Roseateles</taxon>
    </lineage>
</organism>
<protein>
    <submittedName>
        <fullName evidence="3">NAD-dependent epimerase/dehydratase family protein</fullName>
    </submittedName>
</protein>
<gene>
    <name evidence="3" type="ORF">LNV07_09095</name>
</gene>
<dbReference type="Gene3D" id="3.40.50.720">
    <property type="entry name" value="NAD(P)-binding Rossmann-like Domain"/>
    <property type="match status" value="1"/>
</dbReference>
<reference evidence="3 4" key="1">
    <citation type="submission" date="2021-11" db="EMBL/GenBank/DDBJ databases">
        <authorList>
            <person name="Liang Q."/>
            <person name="Mou H."/>
            <person name="Liu Z."/>
        </authorList>
    </citation>
    <scope>NUCLEOTIDE SEQUENCE [LARGE SCALE GENOMIC DNA]</scope>
    <source>
        <strain evidence="3 4">CHU3</strain>
    </source>
</reference>
<dbReference type="CDD" id="cd07007">
    <property type="entry name" value="cupin_CapF-like_C"/>
    <property type="match status" value="1"/>
</dbReference>
<dbReference type="Pfam" id="PF01370">
    <property type="entry name" value="Epimerase"/>
    <property type="match status" value="1"/>
</dbReference>
<sequence>MRIAITGARGFIGSNLQVRLQEMAFTDQVLIPHDIQPEGLRALLNGVDFVFHLAGVNRPKEASEFDQGNHSFTRMLCEAMTSLERKPRVAYSSSTQALYGNPYGLSKRQAEDALFAYGQSYGVGVYLFRLTNVFGKWSRPNYNSAVATFCHNIARGLPITINDPNAPLRLVYVDDVLSHFCALLGDANAPSGLCHAGPEYETTVGELGAQIQAFRDSRDSMVSERVGTGLTRALYSTYVSFLPVEAFDYQVARYEDPRGVFVEMLKTPDCGQFSYFTAHPGITRGEHYHHSKTEKFLVIKGKAHFGFRHIVSNETHEIVTQGGEGRIVETVPGWTHNITNIGDDEMIVMLWANEIFDRQQPDTVAQKVSQA</sequence>
<keyword evidence="4" id="KW-1185">Reference proteome</keyword>
<dbReference type="SUPFAM" id="SSF51735">
    <property type="entry name" value="NAD(P)-binding Rossmann-fold domains"/>
    <property type="match status" value="1"/>
</dbReference>
<dbReference type="SUPFAM" id="SSF51182">
    <property type="entry name" value="RmlC-like cupins"/>
    <property type="match status" value="1"/>
</dbReference>
<evidence type="ECO:0000259" key="2">
    <source>
        <dbReference type="Pfam" id="PF14667"/>
    </source>
</evidence>
<feature type="domain" description="NAD-dependent epimerase/dehydratase" evidence="1">
    <location>
        <begin position="3"/>
        <end position="186"/>
    </location>
</feature>
<comment type="caution">
    <text evidence="3">The sequence shown here is derived from an EMBL/GenBank/DDBJ whole genome shotgun (WGS) entry which is preliminary data.</text>
</comment>
<name>A0ABT2YDX3_9BURK</name>
<dbReference type="PANTHER" id="PTHR43245">
    <property type="entry name" value="BIFUNCTIONAL POLYMYXIN RESISTANCE PROTEIN ARNA"/>
    <property type="match status" value="1"/>
</dbReference>
<dbReference type="Pfam" id="PF14667">
    <property type="entry name" value="Polysacc_synt_C"/>
    <property type="match status" value="1"/>
</dbReference>
<dbReference type="InterPro" id="IPR036291">
    <property type="entry name" value="NAD(P)-bd_dom_sf"/>
</dbReference>
<dbReference type="InterPro" id="IPR029303">
    <property type="entry name" value="CapF_C"/>
</dbReference>
<feature type="domain" description="Capsular polysaccharide assembling protein CapF C-terminal" evidence="2">
    <location>
        <begin position="255"/>
        <end position="364"/>
    </location>
</feature>
<evidence type="ECO:0000259" key="1">
    <source>
        <dbReference type="Pfam" id="PF01370"/>
    </source>
</evidence>